<protein>
    <recommendedName>
        <fullName evidence="3">Sulfotransferase</fullName>
        <ecNumber evidence="3">2.8.2.-</ecNumber>
    </recommendedName>
</protein>
<dbReference type="Gene3D" id="3.40.50.300">
    <property type="entry name" value="P-loop containing nucleotide triphosphate hydrolases"/>
    <property type="match status" value="1"/>
</dbReference>
<dbReference type="AlphaFoldDB" id="A0AAV7CBZ6"/>
<feature type="domain" description="Sulfotransferase" evidence="4">
    <location>
        <begin position="5"/>
        <end position="127"/>
    </location>
</feature>
<dbReference type="PANTHER" id="PTHR11783">
    <property type="entry name" value="SULFOTRANSFERASE SULT"/>
    <property type="match status" value="1"/>
</dbReference>
<evidence type="ECO:0000259" key="4">
    <source>
        <dbReference type="Pfam" id="PF00685"/>
    </source>
</evidence>
<sequence length="139" mass="16491">MRLYSTVFAGSWFDHVHGWCTHRDQFNILFIKYEDMIMDLRSVVKQMCKFLGKELDEEALDIVVKRASFNEMKKDPLANKEDLPEEFYNVKKGKFMRKGTIGDWKNTMTVAQSEVFDTIFQEKMGDLDIEFIWDNKEKA</sequence>
<gene>
    <name evidence="5" type="ORF">GDO81_008102</name>
</gene>
<dbReference type="InterPro" id="IPR000863">
    <property type="entry name" value="Sulfotransferase_dom"/>
</dbReference>
<dbReference type="Proteomes" id="UP000824782">
    <property type="component" value="Unassembled WGS sequence"/>
</dbReference>
<evidence type="ECO:0000256" key="1">
    <source>
        <dbReference type="ARBA" id="ARBA00005771"/>
    </source>
</evidence>
<evidence type="ECO:0000256" key="3">
    <source>
        <dbReference type="RuleBase" id="RU361155"/>
    </source>
</evidence>
<organism evidence="5 6">
    <name type="scientific">Engystomops pustulosus</name>
    <name type="common">Tungara frog</name>
    <name type="synonym">Physalaemus pustulosus</name>
    <dbReference type="NCBI Taxonomy" id="76066"/>
    <lineage>
        <taxon>Eukaryota</taxon>
        <taxon>Metazoa</taxon>
        <taxon>Chordata</taxon>
        <taxon>Craniata</taxon>
        <taxon>Vertebrata</taxon>
        <taxon>Euteleostomi</taxon>
        <taxon>Amphibia</taxon>
        <taxon>Batrachia</taxon>
        <taxon>Anura</taxon>
        <taxon>Neobatrachia</taxon>
        <taxon>Hyloidea</taxon>
        <taxon>Leptodactylidae</taxon>
        <taxon>Leiuperinae</taxon>
        <taxon>Engystomops</taxon>
    </lineage>
</organism>
<dbReference type="EMBL" id="WNYA01000003">
    <property type="protein sequence ID" value="KAG8582544.1"/>
    <property type="molecule type" value="Genomic_DNA"/>
</dbReference>
<dbReference type="GO" id="GO:0008146">
    <property type="term" value="F:sulfotransferase activity"/>
    <property type="evidence" value="ECO:0007669"/>
    <property type="project" value="InterPro"/>
</dbReference>
<keyword evidence="2 3" id="KW-0808">Transferase</keyword>
<evidence type="ECO:0000313" key="6">
    <source>
        <dbReference type="Proteomes" id="UP000824782"/>
    </source>
</evidence>
<dbReference type="SUPFAM" id="SSF52540">
    <property type="entry name" value="P-loop containing nucleoside triphosphate hydrolases"/>
    <property type="match status" value="1"/>
</dbReference>
<evidence type="ECO:0000256" key="2">
    <source>
        <dbReference type="ARBA" id="ARBA00022679"/>
    </source>
</evidence>
<proteinExistence type="inferred from homology"/>
<dbReference type="InterPro" id="IPR027417">
    <property type="entry name" value="P-loop_NTPase"/>
</dbReference>
<accession>A0AAV7CBZ6</accession>
<keyword evidence="6" id="KW-1185">Reference proteome</keyword>
<dbReference type="EC" id="2.8.2.-" evidence="3"/>
<dbReference type="Pfam" id="PF00685">
    <property type="entry name" value="Sulfotransfer_1"/>
    <property type="match status" value="1"/>
</dbReference>
<comment type="similarity">
    <text evidence="1 3">Belongs to the sulfotransferase 1 family.</text>
</comment>
<name>A0AAV7CBZ6_ENGPU</name>
<comment type="caution">
    <text evidence="5">The sequence shown here is derived from an EMBL/GenBank/DDBJ whole genome shotgun (WGS) entry which is preliminary data.</text>
</comment>
<reference evidence="5" key="1">
    <citation type="thesis" date="2020" institute="ProQuest LLC" country="789 East Eisenhower Parkway, Ann Arbor, MI, USA">
        <title>Comparative Genomics and Chromosome Evolution.</title>
        <authorList>
            <person name="Mudd A.B."/>
        </authorList>
    </citation>
    <scope>NUCLEOTIDE SEQUENCE</scope>
    <source>
        <strain evidence="5">237g6f4</strain>
        <tissue evidence="5">Blood</tissue>
    </source>
</reference>
<evidence type="ECO:0000313" key="5">
    <source>
        <dbReference type="EMBL" id="KAG8582544.1"/>
    </source>
</evidence>